<feature type="transmembrane region" description="Helical" evidence="2">
    <location>
        <begin position="12"/>
        <end position="30"/>
    </location>
</feature>
<dbReference type="AlphaFoldDB" id="A0A199UFX6"/>
<comment type="caution">
    <text evidence="3">The sequence shown here is derived from an EMBL/GenBank/DDBJ whole genome shotgun (WGS) entry which is preliminary data.</text>
</comment>
<dbReference type="PANTHER" id="PTHR36036:SF1">
    <property type="entry name" value="PROLINE-RICH FAMILY PROTEIN"/>
    <property type="match status" value="1"/>
</dbReference>
<keyword evidence="2" id="KW-1133">Transmembrane helix</keyword>
<feature type="compositionally biased region" description="Pro residues" evidence="1">
    <location>
        <begin position="63"/>
        <end position="72"/>
    </location>
</feature>
<dbReference type="EMBL" id="LSRQ01008331">
    <property type="protein sequence ID" value="OAY63644.1"/>
    <property type="molecule type" value="Genomic_DNA"/>
</dbReference>
<evidence type="ECO:0000313" key="3">
    <source>
        <dbReference type="EMBL" id="OAY63644.1"/>
    </source>
</evidence>
<organism evidence="3 4">
    <name type="scientific">Ananas comosus</name>
    <name type="common">Pineapple</name>
    <name type="synonym">Ananas ananas</name>
    <dbReference type="NCBI Taxonomy" id="4615"/>
    <lineage>
        <taxon>Eukaryota</taxon>
        <taxon>Viridiplantae</taxon>
        <taxon>Streptophyta</taxon>
        <taxon>Embryophyta</taxon>
        <taxon>Tracheophyta</taxon>
        <taxon>Spermatophyta</taxon>
        <taxon>Magnoliopsida</taxon>
        <taxon>Liliopsida</taxon>
        <taxon>Poales</taxon>
        <taxon>Bromeliaceae</taxon>
        <taxon>Bromelioideae</taxon>
        <taxon>Ananas</taxon>
    </lineage>
</organism>
<reference evidence="3 4" key="1">
    <citation type="journal article" date="2016" name="DNA Res.">
        <title>The draft genome of MD-2 pineapple using hybrid error correction of long reads.</title>
        <authorList>
            <person name="Redwan R.M."/>
            <person name="Saidin A."/>
            <person name="Kumar S.V."/>
        </authorList>
    </citation>
    <scope>NUCLEOTIDE SEQUENCE [LARGE SCALE GENOMIC DNA]</scope>
    <source>
        <strain evidence="4">cv. MD2</strain>
        <tissue evidence="3">Leaf</tissue>
    </source>
</reference>
<dbReference type="Gramene" id="Aco014453.1.mrna1">
    <property type="protein sequence ID" value="Aco014453.1.mrna1.cds1"/>
    <property type="gene ID" value="Aco014453.1.path1"/>
</dbReference>
<evidence type="ECO:0000256" key="1">
    <source>
        <dbReference type="SAM" id="MobiDB-lite"/>
    </source>
</evidence>
<dbReference type="PANTHER" id="PTHR36036">
    <property type="entry name" value="PROLINE-RICH FAMILY PROTEIN"/>
    <property type="match status" value="1"/>
</dbReference>
<evidence type="ECO:0000256" key="2">
    <source>
        <dbReference type="SAM" id="Phobius"/>
    </source>
</evidence>
<name>A0A199UFX6_ANACO</name>
<sequence>MCYVGKATKIFFFVVILLVVVGLVVGFGLLRRGAKRRVQDCGADPAGCRPISPEPATATAAAAPPPPPPPPLAAQGPALSKISLG</sequence>
<proteinExistence type="predicted"/>
<keyword evidence="2" id="KW-0472">Membrane</keyword>
<accession>A0A199UFX6</accession>
<gene>
    <name evidence="3" type="ORF">ACMD2_12452</name>
</gene>
<protein>
    <submittedName>
        <fullName evidence="3">Uncharacterized protein</fullName>
    </submittedName>
</protein>
<evidence type="ECO:0000313" key="4">
    <source>
        <dbReference type="Proteomes" id="UP000092600"/>
    </source>
</evidence>
<keyword evidence="2" id="KW-0812">Transmembrane</keyword>
<feature type="region of interest" description="Disordered" evidence="1">
    <location>
        <begin position="40"/>
        <end position="85"/>
    </location>
</feature>
<dbReference type="InterPro" id="IPR040277">
    <property type="entry name" value="Os04g0629400-like"/>
</dbReference>
<dbReference type="Proteomes" id="UP000092600">
    <property type="component" value="Unassembled WGS sequence"/>
</dbReference>